<comment type="caution">
    <text evidence="1">The sequence shown here is derived from an EMBL/GenBank/DDBJ whole genome shotgun (WGS) entry which is preliminary data.</text>
</comment>
<dbReference type="EMBL" id="MU805937">
    <property type="protein sequence ID" value="KAJ3845396.1"/>
    <property type="molecule type" value="Genomic_DNA"/>
</dbReference>
<protein>
    <submittedName>
        <fullName evidence="1">Uncharacterized protein</fullName>
    </submittedName>
</protein>
<evidence type="ECO:0000313" key="1">
    <source>
        <dbReference type="EMBL" id="KAJ3845396.1"/>
    </source>
</evidence>
<gene>
    <name evidence="1" type="ORF">F5878DRAFT_206520</name>
</gene>
<organism evidence="1 2">
    <name type="scientific">Lentinula raphanica</name>
    <dbReference type="NCBI Taxonomy" id="153919"/>
    <lineage>
        <taxon>Eukaryota</taxon>
        <taxon>Fungi</taxon>
        <taxon>Dikarya</taxon>
        <taxon>Basidiomycota</taxon>
        <taxon>Agaricomycotina</taxon>
        <taxon>Agaricomycetes</taxon>
        <taxon>Agaricomycetidae</taxon>
        <taxon>Agaricales</taxon>
        <taxon>Marasmiineae</taxon>
        <taxon>Omphalotaceae</taxon>
        <taxon>Lentinula</taxon>
    </lineage>
</organism>
<proteinExistence type="predicted"/>
<sequence>MIRGRIVVVSGVVSVDSVFSMFVGEVCLVVPKDSLRSALEAATQVSVSPEVLSVSSVREAMELGPAKSLSRSALAKRPWSLGCFFH</sequence>
<accession>A0AA38PMF8</accession>
<evidence type="ECO:0000313" key="2">
    <source>
        <dbReference type="Proteomes" id="UP001163846"/>
    </source>
</evidence>
<dbReference type="AlphaFoldDB" id="A0AA38PMF8"/>
<reference evidence="1" key="1">
    <citation type="submission" date="2022-08" db="EMBL/GenBank/DDBJ databases">
        <authorList>
            <consortium name="DOE Joint Genome Institute"/>
            <person name="Min B."/>
            <person name="Riley R."/>
            <person name="Sierra-Patev S."/>
            <person name="Naranjo-Ortiz M."/>
            <person name="Looney B."/>
            <person name="Konkel Z."/>
            <person name="Slot J.C."/>
            <person name="Sakamoto Y."/>
            <person name="Steenwyk J.L."/>
            <person name="Rokas A."/>
            <person name="Carro J."/>
            <person name="Camarero S."/>
            <person name="Ferreira P."/>
            <person name="Molpeceres G."/>
            <person name="Ruiz-Duenas F.J."/>
            <person name="Serrano A."/>
            <person name="Henrissat B."/>
            <person name="Drula E."/>
            <person name="Hughes K.W."/>
            <person name="Mata J.L."/>
            <person name="Ishikawa N.K."/>
            <person name="Vargas-Isla R."/>
            <person name="Ushijima S."/>
            <person name="Smith C.A."/>
            <person name="Ahrendt S."/>
            <person name="Andreopoulos W."/>
            <person name="He G."/>
            <person name="Labutti K."/>
            <person name="Lipzen A."/>
            <person name="Ng V."/>
            <person name="Sandor L."/>
            <person name="Barry K."/>
            <person name="Martinez A.T."/>
            <person name="Xiao Y."/>
            <person name="Gibbons J.G."/>
            <person name="Terashima K."/>
            <person name="Hibbett D.S."/>
            <person name="Grigoriev I.V."/>
        </authorList>
    </citation>
    <scope>NUCLEOTIDE SEQUENCE</scope>
    <source>
        <strain evidence="1">TFB9207</strain>
    </source>
</reference>
<name>A0AA38PMF8_9AGAR</name>
<keyword evidence="2" id="KW-1185">Reference proteome</keyword>
<dbReference type="Proteomes" id="UP001163846">
    <property type="component" value="Unassembled WGS sequence"/>
</dbReference>